<dbReference type="PANTHER" id="PTHR42790">
    <property type="entry name" value="AMINOTRANSFERASE"/>
    <property type="match status" value="1"/>
</dbReference>
<dbReference type="FunFam" id="3.40.640.10:FF:000053">
    <property type="entry name" value="Aminotransferase, class I"/>
    <property type="match status" value="1"/>
</dbReference>
<dbReference type="InterPro" id="IPR015422">
    <property type="entry name" value="PyrdxlP-dep_Trfase_small"/>
</dbReference>
<keyword evidence="10" id="KW-1185">Reference proteome</keyword>
<dbReference type="PANTHER" id="PTHR42790:SF19">
    <property type="entry name" value="KYNURENINE_ALPHA-AMINOADIPATE AMINOTRANSFERASE, MITOCHONDRIAL"/>
    <property type="match status" value="1"/>
</dbReference>
<evidence type="ECO:0000256" key="4">
    <source>
        <dbReference type="ARBA" id="ARBA00022576"/>
    </source>
</evidence>
<evidence type="ECO:0000256" key="2">
    <source>
        <dbReference type="ARBA" id="ARBA00007441"/>
    </source>
</evidence>
<proteinExistence type="inferred from homology"/>
<dbReference type="PATRIC" id="fig|1079.7.peg.1546"/>
<evidence type="ECO:0000313" key="9">
    <source>
        <dbReference type="EMBL" id="CUU42472.1"/>
    </source>
</evidence>
<comment type="subunit">
    <text evidence="3">Homodimer.</text>
</comment>
<organism evidence="9 10">
    <name type="scientific">Blastochloris viridis</name>
    <name type="common">Rhodopseudomonas viridis</name>
    <dbReference type="NCBI Taxonomy" id="1079"/>
    <lineage>
        <taxon>Bacteria</taxon>
        <taxon>Pseudomonadati</taxon>
        <taxon>Pseudomonadota</taxon>
        <taxon>Alphaproteobacteria</taxon>
        <taxon>Hyphomicrobiales</taxon>
        <taxon>Blastochloridaceae</taxon>
        <taxon>Blastochloris</taxon>
    </lineage>
</organism>
<dbReference type="SUPFAM" id="SSF53383">
    <property type="entry name" value="PLP-dependent transferases"/>
    <property type="match status" value="1"/>
</dbReference>
<evidence type="ECO:0000256" key="5">
    <source>
        <dbReference type="ARBA" id="ARBA00022679"/>
    </source>
</evidence>
<comment type="similarity">
    <text evidence="2">Belongs to the class-I pyridoxal-phosphate-dependent aminotransferase family.</text>
</comment>
<dbReference type="Gene3D" id="3.90.1150.10">
    <property type="entry name" value="Aspartate Aminotransferase, domain 1"/>
    <property type="match status" value="1"/>
</dbReference>
<evidence type="ECO:0000313" key="10">
    <source>
        <dbReference type="Proteomes" id="UP000065734"/>
    </source>
</evidence>
<reference evidence="10" key="3">
    <citation type="journal article" date="2016" name="Genome Announc.">
        <title>Revised genome sequence of the purple photosynthetic bacterium Blastochloris viridis.</title>
        <authorList>
            <person name="Liu L.N."/>
            <person name="Faulkner M."/>
            <person name="Liu X."/>
            <person name="Huang F."/>
            <person name="Darby A.C."/>
            <person name="Hall N."/>
        </authorList>
    </citation>
    <scope>NUCLEOTIDE SEQUENCE [LARGE SCALE GENOMIC DNA]</scope>
    <source>
        <strain evidence="10">ATCC 19567 / DSM 133 / F</strain>
    </source>
</reference>
<dbReference type="InterPro" id="IPR050859">
    <property type="entry name" value="Class-I_PLP-dep_aminotransf"/>
</dbReference>
<dbReference type="InterPro" id="IPR004839">
    <property type="entry name" value="Aminotransferase_I/II_large"/>
</dbReference>
<dbReference type="EC" id="2.6.1.39" evidence="9"/>
<evidence type="ECO:0000256" key="6">
    <source>
        <dbReference type="ARBA" id="ARBA00022898"/>
    </source>
</evidence>
<comment type="cofactor">
    <cofactor evidence="1">
        <name>pyridoxal 5'-phosphate</name>
        <dbReference type="ChEBI" id="CHEBI:597326"/>
    </cofactor>
</comment>
<feature type="domain" description="Aminotransferase class I/classII large" evidence="7">
    <location>
        <begin position="49"/>
        <end position="365"/>
    </location>
</feature>
<dbReference type="CDD" id="cd00609">
    <property type="entry name" value="AAT_like"/>
    <property type="match status" value="1"/>
</dbReference>
<accession>A0A0H5BQ37</accession>
<keyword evidence="4 9" id="KW-0032">Aminotransferase</keyword>
<dbReference type="InterPro" id="IPR015424">
    <property type="entry name" value="PyrdxlP-dep_Trfase"/>
</dbReference>
<dbReference type="Gene3D" id="3.40.640.10">
    <property type="entry name" value="Type I PLP-dependent aspartate aminotransferase-like (Major domain)"/>
    <property type="match status" value="1"/>
</dbReference>
<keyword evidence="6" id="KW-0663">Pyridoxal phosphate</keyword>
<evidence type="ECO:0000313" key="8">
    <source>
        <dbReference type="EMBL" id="BAS00289.1"/>
    </source>
</evidence>
<dbReference type="GO" id="GO:1901605">
    <property type="term" value="P:alpha-amino acid metabolic process"/>
    <property type="evidence" value="ECO:0007669"/>
    <property type="project" value="TreeGrafter"/>
</dbReference>
<dbReference type="GO" id="GO:0047536">
    <property type="term" value="F:2-aminoadipate transaminase activity"/>
    <property type="evidence" value="ECO:0007669"/>
    <property type="project" value="UniProtKB-EC"/>
</dbReference>
<evidence type="ECO:0000256" key="3">
    <source>
        <dbReference type="ARBA" id="ARBA00011738"/>
    </source>
</evidence>
<protein>
    <submittedName>
        <fullName evidence="9">2-aminoadipate transaminase</fullName>
        <ecNumber evidence="9">2.6.1.39</ecNumber>
    </submittedName>
    <submittedName>
        <fullName evidence="8">Transcriptional regulator</fullName>
    </submittedName>
</protein>
<reference evidence="9" key="2">
    <citation type="submission" date="2015-11" db="EMBL/GenBank/DDBJ databases">
        <authorList>
            <person name="Zhang Y."/>
            <person name="Guo Z."/>
        </authorList>
    </citation>
    <scope>NUCLEOTIDE SEQUENCE</scope>
    <source>
        <strain evidence="9">1</strain>
    </source>
</reference>
<reference evidence="8" key="1">
    <citation type="journal article" date="2015" name="Genome Announc.">
        <title>Complete Genome Sequence of the Bacteriochlorophyll b-Producing Photosynthetic Bacterium Blastochloris viridis.</title>
        <authorList>
            <person name="Tsukatani Y."/>
            <person name="Hirose Y."/>
            <person name="Harada J."/>
            <person name="Misawa N."/>
            <person name="Mori K."/>
            <person name="Inoue K."/>
            <person name="Tamiaki H."/>
        </authorList>
    </citation>
    <scope>NUCLEOTIDE SEQUENCE [LARGE SCALE GENOMIC DNA]</scope>
    <source>
        <strain evidence="8">DSM 133</strain>
    </source>
</reference>
<sequence length="388" mass="41921">MGPRFLFDGGHNAPELVPSDALARAADHAIRAHGALLARYQLGHGPLGFLPLRHVLADILARYRDIATSADNVLVTSGSGQGLDLVNATFVAPGDTVLVEEFTFHGAISRFRRAEAKLARVAVDEHGLQPEALAQVLTDLVARGVQPKFLYTIPTVQNPTGTILSPERRQAVLAVADQFDLMIVEDDCYADLRWGETRTAALYALRPDRVVYVGTLSKTLAPALRVGYVVSGADVLQQIAQSKRDGGTGALDQIVAAEYLAREFDAHLARLIPALERKMHVMAAAVREEFGTAAEFVEPEGGIFIWIRLPDGTDSRAFQTAATAAGITYNPGNEWTAEPDAGKSRIRLCFAFNSEQEIREGVARLAQLCFEATGVPARGANLDRASVR</sequence>
<dbReference type="Pfam" id="PF00155">
    <property type="entry name" value="Aminotran_1_2"/>
    <property type="match status" value="1"/>
</dbReference>
<gene>
    <name evidence="9" type="primary">lysN</name>
    <name evidence="8" type="ORF">BV133_2695</name>
    <name evidence="9" type="ORF">BVIRIDIS_14840</name>
</gene>
<dbReference type="InterPro" id="IPR015421">
    <property type="entry name" value="PyrdxlP-dep_Trfase_major"/>
</dbReference>
<evidence type="ECO:0000259" key="7">
    <source>
        <dbReference type="Pfam" id="PF00155"/>
    </source>
</evidence>
<dbReference type="EMBL" id="LN907867">
    <property type="protein sequence ID" value="CUU42472.1"/>
    <property type="molecule type" value="Genomic_DNA"/>
</dbReference>
<dbReference type="GO" id="GO:0030170">
    <property type="term" value="F:pyridoxal phosphate binding"/>
    <property type="evidence" value="ECO:0007669"/>
    <property type="project" value="InterPro"/>
</dbReference>
<name>A0A0H5BQ37_BLAVI</name>
<dbReference type="STRING" id="1079.BVIR_2039"/>
<evidence type="ECO:0000256" key="1">
    <source>
        <dbReference type="ARBA" id="ARBA00001933"/>
    </source>
</evidence>
<dbReference type="EMBL" id="AP014854">
    <property type="protein sequence ID" value="BAS00289.1"/>
    <property type="molecule type" value="Genomic_DNA"/>
</dbReference>
<dbReference type="Proteomes" id="UP000065734">
    <property type="component" value="Chromosome I"/>
</dbReference>
<dbReference type="AlphaFoldDB" id="A0A0H5BQ37"/>
<keyword evidence="5 9" id="KW-0808">Transferase</keyword>